<dbReference type="PANTHER" id="PTHR21666:SF288">
    <property type="entry name" value="CELL DIVISION PROTEIN YTFB"/>
    <property type="match status" value="1"/>
</dbReference>
<dbReference type="GO" id="GO:0046872">
    <property type="term" value="F:metal ion binding"/>
    <property type="evidence" value="ECO:0007669"/>
    <property type="project" value="UniProtKB-KW"/>
</dbReference>
<evidence type="ECO:0000256" key="2">
    <source>
        <dbReference type="ARBA" id="ARBA00022670"/>
    </source>
</evidence>
<dbReference type="InterPro" id="IPR016047">
    <property type="entry name" value="M23ase_b-sheet_dom"/>
</dbReference>
<keyword evidence="5" id="KW-0862">Zinc</keyword>
<feature type="region of interest" description="Disordered" evidence="8">
    <location>
        <begin position="260"/>
        <end position="282"/>
    </location>
</feature>
<keyword evidence="4" id="KW-0378">Hydrolase</keyword>
<dbReference type="Proteomes" id="UP000422569">
    <property type="component" value="Chromosome"/>
</dbReference>
<dbReference type="KEGG" id="mpar:F7D14_06685"/>
<dbReference type="InterPro" id="IPR011055">
    <property type="entry name" value="Dup_hybrid_motif"/>
</dbReference>
<name>A0A6B8M9Z7_9HYPH</name>
<organism evidence="10 11">
    <name type="scientific">Methylocystis parvus</name>
    <dbReference type="NCBI Taxonomy" id="134"/>
    <lineage>
        <taxon>Bacteria</taxon>
        <taxon>Pseudomonadati</taxon>
        <taxon>Pseudomonadota</taxon>
        <taxon>Alphaproteobacteria</taxon>
        <taxon>Hyphomicrobiales</taxon>
        <taxon>Methylocystaceae</taxon>
        <taxon>Methylocystis</taxon>
    </lineage>
</organism>
<evidence type="ECO:0000256" key="5">
    <source>
        <dbReference type="ARBA" id="ARBA00022833"/>
    </source>
</evidence>
<feature type="coiled-coil region" evidence="7">
    <location>
        <begin position="50"/>
        <end position="112"/>
    </location>
</feature>
<keyword evidence="6" id="KW-0482">Metalloprotease</keyword>
<dbReference type="Gene3D" id="2.70.70.10">
    <property type="entry name" value="Glucose Permease (Domain IIA)"/>
    <property type="match status" value="1"/>
</dbReference>
<gene>
    <name evidence="10" type="ORF">F7D14_06685</name>
</gene>
<evidence type="ECO:0000256" key="4">
    <source>
        <dbReference type="ARBA" id="ARBA00022801"/>
    </source>
</evidence>
<dbReference type="InterPro" id="IPR050570">
    <property type="entry name" value="Cell_wall_metabolism_enzyme"/>
</dbReference>
<dbReference type="SUPFAM" id="SSF51261">
    <property type="entry name" value="Duplicated hybrid motif"/>
    <property type="match status" value="1"/>
</dbReference>
<evidence type="ECO:0000256" key="3">
    <source>
        <dbReference type="ARBA" id="ARBA00022723"/>
    </source>
</evidence>
<dbReference type="EMBL" id="CP044331">
    <property type="protein sequence ID" value="QGM99591.1"/>
    <property type="molecule type" value="Genomic_DNA"/>
</dbReference>
<evidence type="ECO:0000256" key="1">
    <source>
        <dbReference type="ARBA" id="ARBA00001947"/>
    </source>
</evidence>
<evidence type="ECO:0000313" key="10">
    <source>
        <dbReference type="EMBL" id="QGM99591.1"/>
    </source>
</evidence>
<proteinExistence type="predicted"/>
<dbReference type="Pfam" id="PF01551">
    <property type="entry name" value="Peptidase_M23"/>
    <property type="match status" value="1"/>
</dbReference>
<accession>A0A6B8M9Z7</accession>
<reference evidence="10 11" key="1">
    <citation type="submission" date="2019-09" db="EMBL/GenBank/DDBJ databases">
        <title>Isolation and complete genome sequencing of Methylocystis species.</title>
        <authorList>
            <person name="Rumah B.L."/>
            <person name="Stead C.E."/>
            <person name="Stevens B.C."/>
            <person name="Minton N.P."/>
            <person name="Grosse-Honebrink A."/>
            <person name="Zhang Y."/>
        </authorList>
    </citation>
    <scope>NUCLEOTIDE SEQUENCE [LARGE SCALE GENOMIC DNA]</scope>
    <source>
        <strain evidence="10 11">BRCS2</strain>
    </source>
</reference>
<protein>
    <submittedName>
        <fullName evidence="10">Peptidoglycan DD-metalloendopeptidase family protein</fullName>
    </submittedName>
</protein>
<evidence type="ECO:0000313" key="11">
    <source>
        <dbReference type="Proteomes" id="UP000422569"/>
    </source>
</evidence>
<dbReference type="AlphaFoldDB" id="A0A6B8M9Z7"/>
<evidence type="ECO:0000256" key="7">
    <source>
        <dbReference type="SAM" id="Coils"/>
    </source>
</evidence>
<keyword evidence="2" id="KW-0645">Protease</keyword>
<comment type="cofactor">
    <cofactor evidence="1">
        <name>Zn(2+)</name>
        <dbReference type="ChEBI" id="CHEBI:29105"/>
    </cofactor>
</comment>
<keyword evidence="3" id="KW-0479">Metal-binding</keyword>
<evidence type="ECO:0000256" key="6">
    <source>
        <dbReference type="ARBA" id="ARBA00023049"/>
    </source>
</evidence>
<dbReference type="Gene3D" id="6.10.250.3150">
    <property type="match status" value="1"/>
</dbReference>
<dbReference type="CDD" id="cd12797">
    <property type="entry name" value="M23_peptidase"/>
    <property type="match status" value="1"/>
</dbReference>
<keyword evidence="11" id="KW-1185">Reference proteome</keyword>
<dbReference type="PANTHER" id="PTHR21666">
    <property type="entry name" value="PEPTIDASE-RELATED"/>
    <property type="match status" value="1"/>
</dbReference>
<dbReference type="GO" id="GO:0006508">
    <property type="term" value="P:proteolysis"/>
    <property type="evidence" value="ECO:0007669"/>
    <property type="project" value="UniProtKB-KW"/>
</dbReference>
<evidence type="ECO:0000256" key="8">
    <source>
        <dbReference type="SAM" id="MobiDB-lite"/>
    </source>
</evidence>
<sequence length="451" mass="48880">MRQASEGLREDVRRGRAIAALATAAFATALAARAEEKPDAADLNLKRLELRGVEDIIGESKERAKQLSQEVAAHAAIRENLNKTLIEATSRLQETEEHAAQIEERIAKLSGDEKKIINSLDTRREAIGQVLMALQRMGRRPPPALLARPQDILDALRASLALGDVLPQMRAEAQALQSDLIELVHLRESARHERDRLAQEMKALAEQREKLSSLIAMRQEAMTAAQSALETESERAAKLARQATSLKELITRMEAESEAARKAAESARKADEERAAAQAKLSEEQRRKALAAPFRDAARLAPAVSFADLKGKLNFPVSGPVLKRFGAPDGFGGKEKAYFLGARENGVVVSPSDGWVAFSGPYRTYGQLLIINAGDGYYVVLAGMSRVNVNVGQFVLAGEPVASMGDGAAQTAATIAIGAKQPILYVEFRKDGTSIDSSPWWAKSDSRKVGG</sequence>
<evidence type="ECO:0000259" key="9">
    <source>
        <dbReference type="Pfam" id="PF01551"/>
    </source>
</evidence>
<dbReference type="GO" id="GO:0004222">
    <property type="term" value="F:metalloendopeptidase activity"/>
    <property type="evidence" value="ECO:0007669"/>
    <property type="project" value="TreeGrafter"/>
</dbReference>
<keyword evidence="7" id="KW-0175">Coiled coil</keyword>
<feature type="domain" description="M23ase beta-sheet core" evidence="9">
    <location>
        <begin position="339"/>
        <end position="436"/>
    </location>
</feature>